<dbReference type="AlphaFoldDB" id="A0AAD5JW64"/>
<reference evidence="2" key="1">
    <citation type="journal article" date="2022" name="IScience">
        <title>Evolution of zygomycete secretomes and the origins of terrestrial fungal ecologies.</title>
        <authorList>
            <person name="Chang Y."/>
            <person name="Wang Y."/>
            <person name="Mondo S."/>
            <person name="Ahrendt S."/>
            <person name="Andreopoulos W."/>
            <person name="Barry K."/>
            <person name="Beard J."/>
            <person name="Benny G.L."/>
            <person name="Blankenship S."/>
            <person name="Bonito G."/>
            <person name="Cuomo C."/>
            <person name="Desiro A."/>
            <person name="Gervers K.A."/>
            <person name="Hundley H."/>
            <person name="Kuo A."/>
            <person name="LaButti K."/>
            <person name="Lang B.F."/>
            <person name="Lipzen A."/>
            <person name="O'Donnell K."/>
            <person name="Pangilinan J."/>
            <person name="Reynolds N."/>
            <person name="Sandor L."/>
            <person name="Smith M.E."/>
            <person name="Tsang A."/>
            <person name="Grigoriev I.V."/>
            <person name="Stajich J.E."/>
            <person name="Spatafora J.W."/>
        </authorList>
    </citation>
    <scope>NUCLEOTIDE SEQUENCE</scope>
    <source>
        <strain evidence="2">RSA 2281</strain>
    </source>
</reference>
<keyword evidence="3" id="KW-1185">Reference proteome</keyword>
<dbReference type="EMBL" id="JAIXMP010000020">
    <property type="protein sequence ID" value="KAI9257326.1"/>
    <property type="molecule type" value="Genomic_DNA"/>
</dbReference>
<feature type="transmembrane region" description="Helical" evidence="1">
    <location>
        <begin position="19"/>
        <end position="36"/>
    </location>
</feature>
<evidence type="ECO:0000256" key="1">
    <source>
        <dbReference type="SAM" id="Phobius"/>
    </source>
</evidence>
<proteinExistence type="predicted"/>
<name>A0AAD5JW64_9FUNG</name>
<accession>A0AAD5JW64</accession>
<gene>
    <name evidence="2" type="ORF">BDA99DRAFT_539434</name>
</gene>
<dbReference type="Proteomes" id="UP001209540">
    <property type="component" value="Unassembled WGS sequence"/>
</dbReference>
<organism evidence="2 3">
    <name type="scientific">Phascolomyces articulosus</name>
    <dbReference type="NCBI Taxonomy" id="60185"/>
    <lineage>
        <taxon>Eukaryota</taxon>
        <taxon>Fungi</taxon>
        <taxon>Fungi incertae sedis</taxon>
        <taxon>Mucoromycota</taxon>
        <taxon>Mucoromycotina</taxon>
        <taxon>Mucoromycetes</taxon>
        <taxon>Mucorales</taxon>
        <taxon>Lichtheimiaceae</taxon>
        <taxon>Phascolomyces</taxon>
    </lineage>
</organism>
<keyword evidence="1" id="KW-0472">Membrane</keyword>
<reference evidence="2" key="2">
    <citation type="submission" date="2023-02" db="EMBL/GenBank/DDBJ databases">
        <authorList>
            <consortium name="DOE Joint Genome Institute"/>
            <person name="Mondo S.J."/>
            <person name="Chang Y."/>
            <person name="Wang Y."/>
            <person name="Ahrendt S."/>
            <person name="Andreopoulos W."/>
            <person name="Barry K."/>
            <person name="Beard J."/>
            <person name="Benny G.L."/>
            <person name="Blankenship S."/>
            <person name="Bonito G."/>
            <person name="Cuomo C."/>
            <person name="Desiro A."/>
            <person name="Gervers K.A."/>
            <person name="Hundley H."/>
            <person name="Kuo A."/>
            <person name="LaButti K."/>
            <person name="Lang B.F."/>
            <person name="Lipzen A."/>
            <person name="O'Donnell K."/>
            <person name="Pangilinan J."/>
            <person name="Reynolds N."/>
            <person name="Sandor L."/>
            <person name="Smith M.W."/>
            <person name="Tsang A."/>
            <person name="Grigoriev I.V."/>
            <person name="Stajich J.E."/>
            <person name="Spatafora J.W."/>
        </authorList>
    </citation>
    <scope>NUCLEOTIDE SEQUENCE</scope>
    <source>
        <strain evidence="2">RSA 2281</strain>
    </source>
</reference>
<keyword evidence="1" id="KW-0812">Transmembrane</keyword>
<keyword evidence="1" id="KW-1133">Transmembrane helix</keyword>
<evidence type="ECO:0000313" key="3">
    <source>
        <dbReference type="Proteomes" id="UP001209540"/>
    </source>
</evidence>
<evidence type="ECO:0000313" key="2">
    <source>
        <dbReference type="EMBL" id="KAI9257326.1"/>
    </source>
</evidence>
<comment type="caution">
    <text evidence="2">The sequence shown here is derived from an EMBL/GenBank/DDBJ whole genome shotgun (WGS) entry which is preliminary data.</text>
</comment>
<sequence length="123" mass="14659">MIGKRITTTVSPCINSFTYIFWSWYLLEVFIYYLALSRPHFENDYDNSYGNTMVNNKKYYHESSITYSHEKKYGSNDEKYKKGGVPLSIHRSIVKCISRKRDRVSRFWGRPFLRCFQVGLSVQ</sequence>
<protein>
    <submittedName>
        <fullName evidence="2">Uncharacterized protein</fullName>
    </submittedName>
</protein>